<dbReference type="Pfam" id="PF13166">
    <property type="entry name" value="AAA_13"/>
    <property type="match status" value="1"/>
</dbReference>
<dbReference type="SUPFAM" id="SSF52540">
    <property type="entry name" value="P-loop containing nucleoside triphosphate hydrolases"/>
    <property type="match status" value="1"/>
</dbReference>
<dbReference type="Gene3D" id="3.40.50.300">
    <property type="entry name" value="P-loop containing nucleotide triphosphate hydrolases"/>
    <property type="match status" value="1"/>
</dbReference>
<dbReference type="AlphaFoldDB" id="I4CPZ7"/>
<dbReference type="InterPro" id="IPR027417">
    <property type="entry name" value="P-loop_NTPase"/>
</dbReference>
<evidence type="ECO:0000313" key="2">
    <source>
        <dbReference type="EMBL" id="AFM32154.1"/>
    </source>
</evidence>
<dbReference type="eggNOG" id="COG4694">
    <property type="taxonomic scope" value="Bacteria"/>
</dbReference>
<dbReference type="Proteomes" id="UP000006063">
    <property type="component" value="Chromosome"/>
</dbReference>
<dbReference type="KEGG" id="psc:A458_04510"/>
<name>I4CPZ7_STUST</name>
<sequence length="606" mass="68525">MAKINADIEEVELSFKDKVWISYFKKYESNFKVAFKGFAQKESFKARLLRQAAPVAQIKIEDLEAKAEIVFVDAQPRVEAPSLFTMSASLLDDSIWRKKIIGKQDVDIAKLIGALNLGDWLNQGLKYMHGDTCPFCQQKTITDSFRAKVAEYFDDSFTSSMSELKAAEIDYKSAVDDLAQYLALTEQRLASNLIAKVDINNYKLAVNAFLSLLSANMELVASKLKEPSLSIQLHPIKDEWAAIELLLKKGRDNCLAHNEILDHYDEERSNLISAVWDFIAQQAKKDVAEYRVKLNGLSKGRDNIARIIADKRAEYFGLNADIKALVSQTTSVQPAVDEINAILRGCGFDNFEIIPADSVLNHYQIKRADGSLAEPTLSEGEISFITFLYFLQLVKGGKSVANVSSPRVLVIDDPISSLDSGILFVVSTLIKSLIKAIKSGLGDVRQLIILTHNVYFHKEASFIDGRTKCINDVNYWVLRKGERFSAIVHHGINNPISTSYELLWREYKETPDTSAVTLQNVMRRIIENYFKILGKYGDDDLIAMFDTHEDREVCRSLVAWINDGSHCMPDDLFIQAHGAEVQVYRKVFKKIFQLTNHEGHYEMMTR</sequence>
<dbReference type="PATRIC" id="fig|1196835.3.peg.913"/>
<organism evidence="2 3">
    <name type="scientific">Stutzerimonas stutzeri CCUG 29243</name>
    <dbReference type="NCBI Taxonomy" id="1196835"/>
    <lineage>
        <taxon>Bacteria</taxon>
        <taxon>Pseudomonadati</taxon>
        <taxon>Pseudomonadota</taxon>
        <taxon>Gammaproteobacteria</taxon>
        <taxon>Pseudomonadales</taxon>
        <taxon>Pseudomonadaceae</taxon>
        <taxon>Stutzerimonas</taxon>
    </lineage>
</organism>
<accession>I4CPZ7</accession>
<dbReference type="HOGENOM" id="CLU_020729_1_0_6"/>
<feature type="domain" description="Protein CR006 P-loop" evidence="1">
    <location>
        <begin position="4"/>
        <end position="593"/>
    </location>
</feature>
<protein>
    <recommendedName>
        <fullName evidence="1">Protein CR006 P-loop domain-containing protein</fullName>
    </recommendedName>
</protein>
<dbReference type="InterPro" id="IPR026866">
    <property type="entry name" value="CR006_AAA"/>
</dbReference>
<dbReference type="EMBL" id="CP003677">
    <property type="protein sequence ID" value="AFM32154.1"/>
    <property type="molecule type" value="Genomic_DNA"/>
</dbReference>
<evidence type="ECO:0000313" key="3">
    <source>
        <dbReference type="Proteomes" id="UP000006063"/>
    </source>
</evidence>
<reference evidence="2 3" key="1">
    <citation type="journal article" date="2012" name="J. Bacteriol.">
        <title>Complete Genome Sequence of the Naphthalene-Degrading Bacterium Pseudomonas stutzeri AN10 (CCUG 29243).</title>
        <authorList>
            <person name="Brunet-Galmes I."/>
            <person name="Busquets A."/>
            <person name="Pena A."/>
            <person name="Gomila M."/>
            <person name="Nogales B."/>
            <person name="Garcia-Valdes E."/>
            <person name="Lalucat J."/>
            <person name="Bennasar A."/>
            <person name="Bosch R."/>
        </authorList>
    </citation>
    <scope>NUCLEOTIDE SEQUENCE [LARGE SCALE GENOMIC DNA]</scope>
    <source>
        <strain evidence="2 3">CCUG 29243</strain>
    </source>
</reference>
<evidence type="ECO:0000259" key="1">
    <source>
        <dbReference type="Pfam" id="PF13166"/>
    </source>
</evidence>
<proteinExistence type="predicted"/>
<gene>
    <name evidence="2" type="ORF">A458_04510</name>
</gene>